<keyword evidence="4" id="KW-1185">Reference proteome</keyword>
<evidence type="ECO:0000256" key="1">
    <source>
        <dbReference type="SAM" id="Coils"/>
    </source>
</evidence>
<dbReference type="KEGG" id="nai:NECAME_14326"/>
<feature type="non-terminal residue" evidence="3">
    <location>
        <position position="1"/>
    </location>
</feature>
<keyword evidence="1" id="KW-0175">Coiled coil</keyword>
<proteinExistence type="predicted"/>
<accession>W2SNJ0</accession>
<dbReference type="STRING" id="51031.W2SNJ0"/>
<feature type="non-terminal residue" evidence="3">
    <location>
        <position position="157"/>
    </location>
</feature>
<dbReference type="OrthoDB" id="5860354at2759"/>
<reference evidence="4" key="1">
    <citation type="journal article" date="2014" name="Nat. Genet.">
        <title>Genome of the human hookworm Necator americanus.</title>
        <authorList>
            <person name="Tang Y.T."/>
            <person name="Gao X."/>
            <person name="Rosa B.A."/>
            <person name="Abubucker S."/>
            <person name="Hallsworth-Pepin K."/>
            <person name="Martin J."/>
            <person name="Tyagi R."/>
            <person name="Heizer E."/>
            <person name="Zhang X."/>
            <person name="Bhonagiri-Palsikar V."/>
            <person name="Minx P."/>
            <person name="Warren W.C."/>
            <person name="Wang Q."/>
            <person name="Zhan B."/>
            <person name="Hotez P.J."/>
            <person name="Sternberg P.W."/>
            <person name="Dougall A."/>
            <person name="Gaze S.T."/>
            <person name="Mulvenna J."/>
            <person name="Sotillo J."/>
            <person name="Ranganathan S."/>
            <person name="Rabelo E.M."/>
            <person name="Wilson R.K."/>
            <person name="Felgner P.L."/>
            <person name="Bethony J."/>
            <person name="Hawdon J.M."/>
            <person name="Gasser R.B."/>
            <person name="Loukas A."/>
            <person name="Mitreva M."/>
        </authorList>
    </citation>
    <scope>NUCLEOTIDE SEQUENCE [LARGE SCALE GENOMIC DNA]</scope>
</reference>
<evidence type="ECO:0000256" key="2">
    <source>
        <dbReference type="SAM" id="MobiDB-lite"/>
    </source>
</evidence>
<evidence type="ECO:0000313" key="4">
    <source>
        <dbReference type="Proteomes" id="UP000053676"/>
    </source>
</evidence>
<organism evidence="3 4">
    <name type="scientific">Necator americanus</name>
    <name type="common">Human hookworm</name>
    <dbReference type="NCBI Taxonomy" id="51031"/>
    <lineage>
        <taxon>Eukaryota</taxon>
        <taxon>Metazoa</taxon>
        <taxon>Ecdysozoa</taxon>
        <taxon>Nematoda</taxon>
        <taxon>Chromadorea</taxon>
        <taxon>Rhabditida</taxon>
        <taxon>Rhabditina</taxon>
        <taxon>Rhabditomorpha</taxon>
        <taxon>Strongyloidea</taxon>
        <taxon>Ancylostomatidae</taxon>
        <taxon>Bunostominae</taxon>
        <taxon>Necator</taxon>
    </lineage>
</organism>
<protein>
    <submittedName>
        <fullName evidence="3">Uncharacterized protein</fullName>
    </submittedName>
</protein>
<name>W2SNJ0_NECAM</name>
<dbReference type="AlphaFoldDB" id="W2SNJ0"/>
<dbReference type="Proteomes" id="UP000053676">
    <property type="component" value="Unassembled WGS sequence"/>
</dbReference>
<feature type="coiled-coil region" evidence="1">
    <location>
        <begin position="106"/>
        <end position="133"/>
    </location>
</feature>
<gene>
    <name evidence="3" type="ORF">NECAME_14326</name>
</gene>
<sequence>SGKADVRQFSAGPHLGPSAIEQNLKADRVVKPSESSLKVTTMEELAADRMETTTDSEPEEPTNQIVERFLKHVAKLTAEMQPLQAWTSTFAVSKKPDQVRKMISICQEKLIEIKDQEAKVNRLQLELEHMHLSSDLTPTHLKQANDAFEKFAKVRNF</sequence>
<dbReference type="EMBL" id="KI668841">
    <property type="protein sequence ID" value="ETN71108.1"/>
    <property type="molecule type" value="Genomic_DNA"/>
</dbReference>
<evidence type="ECO:0000313" key="3">
    <source>
        <dbReference type="EMBL" id="ETN71108.1"/>
    </source>
</evidence>
<feature type="region of interest" description="Disordered" evidence="2">
    <location>
        <begin position="1"/>
        <end position="62"/>
    </location>
</feature>